<dbReference type="SMART" id="SM00184">
    <property type="entry name" value="RING"/>
    <property type="match status" value="1"/>
</dbReference>
<evidence type="ECO:0000313" key="9">
    <source>
        <dbReference type="RefSeq" id="XP_022751160.1"/>
    </source>
</evidence>
<feature type="domain" description="RING-type" evidence="7">
    <location>
        <begin position="187"/>
        <end position="228"/>
    </location>
</feature>
<dbReference type="GO" id="GO:0061630">
    <property type="term" value="F:ubiquitin protein ligase activity"/>
    <property type="evidence" value="ECO:0007669"/>
    <property type="project" value="UniProtKB-EC"/>
</dbReference>
<evidence type="ECO:0000256" key="1">
    <source>
        <dbReference type="ARBA" id="ARBA00000900"/>
    </source>
</evidence>
<dbReference type="GeneID" id="111299903"/>
<evidence type="ECO:0000313" key="8">
    <source>
        <dbReference type="Proteomes" id="UP000515121"/>
    </source>
</evidence>
<proteinExistence type="predicted"/>
<organism evidence="8 9">
    <name type="scientific">Durio zibethinus</name>
    <name type="common">Durian</name>
    <dbReference type="NCBI Taxonomy" id="66656"/>
    <lineage>
        <taxon>Eukaryota</taxon>
        <taxon>Viridiplantae</taxon>
        <taxon>Streptophyta</taxon>
        <taxon>Embryophyta</taxon>
        <taxon>Tracheophyta</taxon>
        <taxon>Spermatophyta</taxon>
        <taxon>Magnoliopsida</taxon>
        <taxon>eudicotyledons</taxon>
        <taxon>Gunneridae</taxon>
        <taxon>Pentapetalae</taxon>
        <taxon>rosids</taxon>
        <taxon>malvids</taxon>
        <taxon>Malvales</taxon>
        <taxon>Malvaceae</taxon>
        <taxon>Helicteroideae</taxon>
        <taxon>Durio</taxon>
    </lineage>
</organism>
<dbReference type="Pfam" id="PF13639">
    <property type="entry name" value="zf-RING_2"/>
    <property type="match status" value="1"/>
</dbReference>
<dbReference type="EC" id="2.3.2.27" evidence="2"/>
<dbReference type="KEGG" id="dzi:111299903"/>
<name>A0A6P5ZF80_DURZI</name>
<evidence type="ECO:0000259" key="7">
    <source>
        <dbReference type="PROSITE" id="PS50089"/>
    </source>
</evidence>
<protein>
    <recommendedName>
        <fullName evidence="2">RING-type E3 ubiquitin transferase</fullName>
        <ecNumber evidence="2">2.3.2.27</ecNumber>
    </recommendedName>
</protein>
<keyword evidence="8" id="KW-1185">Reference proteome</keyword>
<evidence type="ECO:0000256" key="4">
    <source>
        <dbReference type="ARBA" id="ARBA00022771"/>
    </source>
</evidence>
<comment type="catalytic activity">
    <reaction evidence="1">
        <text>S-ubiquitinyl-[E2 ubiquitin-conjugating enzyme]-L-cysteine + [acceptor protein]-L-lysine = [E2 ubiquitin-conjugating enzyme]-L-cysteine + N(6)-ubiquitinyl-[acceptor protein]-L-lysine.</text>
        <dbReference type="EC" id="2.3.2.27"/>
    </reaction>
</comment>
<dbReference type="CDD" id="cd16454">
    <property type="entry name" value="RING-H2_PA-TM-RING"/>
    <property type="match status" value="1"/>
</dbReference>
<dbReference type="PANTHER" id="PTHR15710:SF229">
    <property type="entry name" value="E3 UBIQUITIN-PROTEIN LIGASE RNF181-LIKE"/>
    <property type="match status" value="1"/>
</dbReference>
<reference evidence="9" key="1">
    <citation type="submission" date="2025-08" db="UniProtKB">
        <authorList>
            <consortium name="RefSeq"/>
        </authorList>
    </citation>
    <scope>IDENTIFICATION</scope>
    <source>
        <tissue evidence="9">Fruit stalk</tissue>
    </source>
</reference>
<keyword evidence="3" id="KW-0479">Metal-binding</keyword>
<evidence type="ECO:0000256" key="3">
    <source>
        <dbReference type="ARBA" id="ARBA00022723"/>
    </source>
</evidence>
<dbReference type="InterPro" id="IPR001841">
    <property type="entry name" value="Znf_RING"/>
</dbReference>
<dbReference type="InterPro" id="IPR013083">
    <property type="entry name" value="Znf_RING/FYVE/PHD"/>
</dbReference>
<dbReference type="Proteomes" id="UP000515121">
    <property type="component" value="Unplaced"/>
</dbReference>
<dbReference type="RefSeq" id="XP_022751160.1">
    <property type="nucleotide sequence ID" value="XM_022895425.1"/>
</dbReference>
<evidence type="ECO:0000256" key="2">
    <source>
        <dbReference type="ARBA" id="ARBA00012483"/>
    </source>
</evidence>
<evidence type="ECO:0000256" key="5">
    <source>
        <dbReference type="ARBA" id="ARBA00022833"/>
    </source>
</evidence>
<accession>A0A6P5ZF80</accession>
<evidence type="ECO:0000256" key="6">
    <source>
        <dbReference type="PROSITE-ProRule" id="PRU00175"/>
    </source>
</evidence>
<dbReference type="SUPFAM" id="SSF57850">
    <property type="entry name" value="RING/U-box"/>
    <property type="match status" value="1"/>
</dbReference>
<dbReference type="GO" id="GO:0016567">
    <property type="term" value="P:protein ubiquitination"/>
    <property type="evidence" value="ECO:0007669"/>
    <property type="project" value="TreeGrafter"/>
</dbReference>
<sequence length="335" mass="38715">MDLQNIPMASVYFANIRQENDNGLDQLSEVEHDVFYVVFEYCYVSSLDPETILETFNSSFTCRRDIFLSEEFGPNTLLYMFASTIDPTDQFLQTVIVPDILFIAREIDNEPVNLGRKVIKLIVEVIVEVNTDDGVAQAIDDSLSTLNFKPASRSSIQALKRIKWGDDSHLPFKKRRLIEGLSSKEECSICTDEFLDGDEVASMPCGHVYHDGCIIRWLETSHLCPLCRRKNFSQIFNVLYLSFIACNISIVSICCLKSNNFCSLRDNWNFISDDEEAEFEHQQHAWAYADLAEDKKMFKKIGYDLILKVELHAIQMKLMFCKDKRSEDKSMIYRY</sequence>
<gene>
    <name evidence="9" type="primary">LOC111299903</name>
</gene>
<dbReference type="OrthoDB" id="3365801at2759"/>
<dbReference type="PROSITE" id="PS50089">
    <property type="entry name" value="ZF_RING_2"/>
    <property type="match status" value="1"/>
</dbReference>
<dbReference type="GO" id="GO:0005737">
    <property type="term" value="C:cytoplasm"/>
    <property type="evidence" value="ECO:0007669"/>
    <property type="project" value="TreeGrafter"/>
</dbReference>
<dbReference type="PANTHER" id="PTHR15710">
    <property type="entry name" value="E3 UBIQUITIN-PROTEIN LIGASE PRAJA"/>
    <property type="match status" value="1"/>
</dbReference>
<keyword evidence="5" id="KW-0862">Zinc</keyword>
<dbReference type="Gene3D" id="3.30.40.10">
    <property type="entry name" value="Zinc/RING finger domain, C3HC4 (zinc finger)"/>
    <property type="match status" value="1"/>
</dbReference>
<keyword evidence="4 6" id="KW-0863">Zinc-finger</keyword>
<dbReference type="GO" id="GO:0008270">
    <property type="term" value="F:zinc ion binding"/>
    <property type="evidence" value="ECO:0007669"/>
    <property type="project" value="UniProtKB-KW"/>
</dbReference>
<dbReference type="AlphaFoldDB" id="A0A6P5ZF80"/>